<dbReference type="EMBL" id="BTGB01000001">
    <property type="protein sequence ID" value="GMM44705.1"/>
    <property type="molecule type" value="Genomic_DNA"/>
</dbReference>
<dbReference type="AlphaFoldDB" id="A0AAV5R0F5"/>
<comment type="caution">
    <text evidence="1">The sequence shown here is derived from an EMBL/GenBank/DDBJ whole genome shotgun (WGS) entry which is preliminary data.</text>
</comment>
<sequence length="342" mass="39661">MVSKLIFKGDKKKEKKKIVKVHKNDESIKSKNDRSFPINGKQQKLCDINIETVTNGWTTMYNRDLSAASHSILDESSGNLPIMISHQREDKMLCLKTIKSNEDKSELIFSEDFEKSLISNIIEYTDNDVFDIENLRYRVEPKDVSYVFILNDVSTLFQSSTKFVNGSSKQKKVFSIKSSDGKYIEYNPTENTLSFTHTLTQNGMFSLIEETSNNLPYYRLILGEVEDYNTMIITKNNDIKVIPDPEDLLMKNSRFLIRIRKEDALITKQIVKEYQNQNMNNKYNSGDGSINGKIKQSVLELTKLGFKINDRIFNQISEAYLEGNLNQWIVEFKEKNLNDRFT</sequence>
<reference evidence="1 2" key="1">
    <citation type="journal article" date="2023" name="Elife">
        <title>Identification of key yeast species and microbe-microbe interactions impacting larval growth of Drosophila in the wild.</title>
        <authorList>
            <person name="Mure A."/>
            <person name="Sugiura Y."/>
            <person name="Maeda R."/>
            <person name="Honda K."/>
            <person name="Sakurai N."/>
            <person name="Takahashi Y."/>
            <person name="Watada M."/>
            <person name="Katoh T."/>
            <person name="Gotoh A."/>
            <person name="Gotoh Y."/>
            <person name="Taniguchi I."/>
            <person name="Nakamura K."/>
            <person name="Hayashi T."/>
            <person name="Katayama T."/>
            <person name="Uemura T."/>
            <person name="Hattori Y."/>
        </authorList>
    </citation>
    <scope>NUCLEOTIDE SEQUENCE [LARGE SCALE GENOMIC DNA]</scope>
    <source>
        <strain evidence="1 2">PK-24</strain>
    </source>
</reference>
<gene>
    <name evidence="1" type="ORF">DAPK24_012800</name>
</gene>
<evidence type="ECO:0000313" key="2">
    <source>
        <dbReference type="Proteomes" id="UP001378960"/>
    </source>
</evidence>
<evidence type="ECO:0000313" key="1">
    <source>
        <dbReference type="EMBL" id="GMM44705.1"/>
    </source>
</evidence>
<dbReference type="Proteomes" id="UP001378960">
    <property type="component" value="Unassembled WGS sequence"/>
</dbReference>
<proteinExistence type="predicted"/>
<accession>A0AAV5R0F5</accession>
<organism evidence="1 2">
    <name type="scientific">Pichia kluyveri</name>
    <name type="common">Yeast</name>
    <dbReference type="NCBI Taxonomy" id="36015"/>
    <lineage>
        <taxon>Eukaryota</taxon>
        <taxon>Fungi</taxon>
        <taxon>Dikarya</taxon>
        <taxon>Ascomycota</taxon>
        <taxon>Saccharomycotina</taxon>
        <taxon>Pichiomycetes</taxon>
        <taxon>Pichiales</taxon>
        <taxon>Pichiaceae</taxon>
        <taxon>Pichia</taxon>
    </lineage>
</organism>
<protein>
    <submittedName>
        <fullName evidence="1">Uncharacterized protein</fullName>
    </submittedName>
</protein>
<keyword evidence="2" id="KW-1185">Reference proteome</keyword>
<name>A0AAV5R0F5_PICKL</name>